<dbReference type="Proteomes" id="UP000737018">
    <property type="component" value="Unassembled WGS sequence"/>
</dbReference>
<evidence type="ECO:0000313" key="3">
    <source>
        <dbReference type="Proteomes" id="UP000737018"/>
    </source>
</evidence>
<comment type="caution">
    <text evidence="2">The sequence shown here is derived from an EMBL/GenBank/DDBJ whole genome shotgun (WGS) entry which is preliminary data.</text>
</comment>
<proteinExistence type="predicted"/>
<gene>
    <name evidence="2" type="ORF">CMV_020223</name>
</gene>
<dbReference type="EMBL" id="JRKL02003707">
    <property type="protein sequence ID" value="KAF3954427.1"/>
    <property type="molecule type" value="Genomic_DNA"/>
</dbReference>
<accession>A0A8J4QM14</accession>
<feature type="region of interest" description="Disordered" evidence="1">
    <location>
        <begin position="82"/>
        <end position="107"/>
    </location>
</feature>
<dbReference type="AlphaFoldDB" id="A0A8J4QM14"/>
<evidence type="ECO:0000256" key="1">
    <source>
        <dbReference type="SAM" id="MobiDB-lite"/>
    </source>
</evidence>
<keyword evidence="3" id="KW-1185">Reference proteome</keyword>
<reference evidence="2" key="1">
    <citation type="submission" date="2020-03" db="EMBL/GenBank/DDBJ databases">
        <title>Castanea mollissima Vanexum genome sequencing.</title>
        <authorList>
            <person name="Staton M."/>
        </authorList>
    </citation>
    <scope>NUCLEOTIDE SEQUENCE</scope>
    <source>
        <tissue evidence="2">Leaf</tissue>
    </source>
</reference>
<evidence type="ECO:0000313" key="2">
    <source>
        <dbReference type="EMBL" id="KAF3954427.1"/>
    </source>
</evidence>
<name>A0A8J4QM14_9ROSI</name>
<feature type="compositionally biased region" description="Polar residues" evidence="1">
    <location>
        <begin position="97"/>
        <end position="107"/>
    </location>
</feature>
<organism evidence="2 3">
    <name type="scientific">Castanea mollissima</name>
    <name type="common">Chinese chestnut</name>
    <dbReference type="NCBI Taxonomy" id="60419"/>
    <lineage>
        <taxon>Eukaryota</taxon>
        <taxon>Viridiplantae</taxon>
        <taxon>Streptophyta</taxon>
        <taxon>Embryophyta</taxon>
        <taxon>Tracheophyta</taxon>
        <taxon>Spermatophyta</taxon>
        <taxon>Magnoliopsida</taxon>
        <taxon>eudicotyledons</taxon>
        <taxon>Gunneridae</taxon>
        <taxon>Pentapetalae</taxon>
        <taxon>rosids</taxon>
        <taxon>fabids</taxon>
        <taxon>Fagales</taxon>
        <taxon>Fagaceae</taxon>
        <taxon>Castanea</taxon>
    </lineage>
</organism>
<sequence>MMLVHQWNITAPGMSGCSRIYWEGTNRCTANQEGKGKKLINLFATRDIASLVTRDLRNDVELSLGWIVRQANLKIGSFADDRGFEKRRRTEPKPNRETQGPQDQKLR</sequence>
<protein>
    <submittedName>
        <fullName evidence="2">Uncharacterized protein</fullName>
    </submittedName>
</protein>